<feature type="domain" description="HTH rpiR-type" evidence="4">
    <location>
        <begin position="1"/>
        <end position="75"/>
    </location>
</feature>
<dbReference type="PANTHER" id="PTHR30514:SF10">
    <property type="entry name" value="MURR_RPIR FAMILY TRANSCRIPTIONAL REGULATOR"/>
    <property type="match status" value="1"/>
</dbReference>
<protein>
    <submittedName>
        <fullName evidence="6">Transcriptional regulator</fullName>
    </submittedName>
</protein>
<dbReference type="InterPro" id="IPR035472">
    <property type="entry name" value="RpiR-like_SIS"/>
</dbReference>
<dbReference type="EMBL" id="NGKB01000022">
    <property type="protein sequence ID" value="RSU09725.1"/>
    <property type="molecule type" value="Genomic_DNA"/>
</dbReference>
<sequence length="285" mass="32475">MLMDQLKEMANFTNHEKDIASYVLDHLEEIPQLTSDELAKLSFTSKATVIRLCQKLDLSGYQEFKLKLVAEINQEERINRLLANEPITDQSTPSDIMKTLPFLYDKSITNTRLTINENTMNRINNRLKTMDEIHLYGTGISYMLAQSAAYKFSTLGVPCSSFESINGHALAARKKERIVVFLISFTGANKTIHQIAQYLKEATDYYIVGIMGPHSQGIEKWCDEMIEIPNRDSLLSLDVIHSFSSANYVLDIIFGMLLAERYENHVLSSVEMLNHQSLLLDKLDN</sequence>
<evidence type="ECO:0000259" key="5">
    <source>
        <dbReference type="PROSITE" id="PS51464"/>
    </source>
</evidence>
<keyword evidence="1" id="KW-0805">Transcription regulation</keyword>
<dbReference type="CDD" id="cd05013">
    <property type="entry name" value="SIS_RpiR"/>
    <property type="match status" value="1"/>
</dbReference>
<dbReference type="GO" id="GO:0003677">
    <property type="term" value="F:DNA binding"/>
    <property type="evidence" value="ECO:0007669"/>
    <property type="project" value="UniProtKB-KW"/>
</dbReference>
<evidence type="ECO:0000256" key="2">
    <source>
        <dbReference type="ARBA" id="ARBA00023125"/>
    </source>
</evidence>
<dbReference type="InterPro" id="IPR009057">
    <property type="entry name" value="Homeodomain-like_sf"/>
</dbReference>
<dbReference type="InterPro" id="IPR046348">
    <property type="entry name" value="SIS_dom_sf"/>
</dbReference>
<comment type="caution">
    <text evidence="6">The sequence shown here is derived from an EMBL/GenBank/DDBJ whole genome shotgun (WGS) entry which is preliminary data.</text>
</comment>
<evidence type="ECO:0000256" key="3">
    <source>
        <dbReference type="ARBA" id="ARBA00023163"/>
    </source>
</evidence>
<proteinExistence type="predicted"/>
<dbReference type="InterPro" id="IPR036388">
    <property type="entry name" value="WH-like_DNA-bd_sf"/>
</dbReference>
<dbReference type="InterPro" id="IPR047640">
    <property type="entry name" value="RpiR-like"/>
</dbReference>
<evidence type="ECO:0000259" key="4">
    <source>
        <dbReference type="PROSITE" id="PS51071"/>
    </source>
</evidence>
<accession>A0A430ANT1</accession>
<dbReference type="AlphaFoldDB" id="A0A430ANT1"/>
<gene>
    <name evidence="6" type="ORF">CBF28_14515</name>
</gene>
<keyword evidence="3" id="KW-0804">Transcription</keyword>
<dbReference type="GeneID" id="95581567"/>
<keyword evidence="7" id="KW-1185">Reference proteome</keyword>
<dbReference type="InterPro" id="IPR001347">
    <property type="entry name" value="SIS_dom"/>
</dbReference>
<dbReference type="PANTHER" id="PTHR30514">
    <property type="entry name" value="GLUCOKINASE"/>
    <property type="match status" value="1"/>
</dbReference>
<dbReference type="Pfam" id="PF01380">
    <property type="entry name" value="SIS"/>
    <property type="match status" value="1"/>
</dbReference>
<dbReference type="Proteomes" id="UP000288028">
    <property type="component" value="Unassembled WGS sequence"/>
</dbReference>
<name>A0A430ANT1_9ENTE</name>
<dbReference type="SUPFAM" id="SSF46689">
    <property type="entry name" value="Homeodomain-like"/>
    <property type="match status" value="1"/>
</dbReference>
<dbReference type="GO" id="GO:0097367">
    <property type="term" value="F:carbohydrate derivative binding"/>
    <property type="evidence" value="ECO:0007669"/>
    <property type="project" value="InterPro"/>
</dbReference>
<keyword evidence="2" id="KW-0238">DNA-binding</keyword>
<evidence type="ECO:0000313" key="6">
    <source>
        <dbReference type="EMBL" id="RSU09725.1"/>
    </source>
</evidence>
<dbReference type="OrthoDB" id="1648815at2"/>
<dbReference type="SUPFAM" id="SSF53697">
    <property type="entry name" value="SIS domain"/>
    <property type="match status" value="1"/>
</dbReference>
<evidence type="ECO:0000256" key="1">
    <source>
        <dbReference type="ARBA" id="ARBA00023015"/>
    </source>
</evidence>
<dbReference type="RefSeq" id="WP_126796436.1">
    <property type="nucleotide sequence ID" value="NZ_CP060720.1"/>
</dbReference>
<organism evidence="6 7">
    <name type="scientific">Vagococcus carniphilus</name>
    <dbReference type="NCBI Taxonomy" id="218144"/>
    <lineage>
        <taxon>Bacteria</taxon>
        <taxon>Bacillati</taxon>
        <taxon>Bacillota</taxon>
        <taxon>Bacilli</taxon>
        <taxon>Lactobacillales</taxon>
        <taxon>Enterococcaceae</taxon>
        <taxon>Vagococcus</taxon>
    </lineage>
</organism>
<dbReference type="GO" id="GO:1901135">
    <property type="term" value="P:carbohydrate derivative metabolic process"/>
    <property type="evidence" value="ECO:0007669"/>
    <property type="project" value="InterPro"/>
</dbReference>
<dbReference type="PROSITE" id="PS51071">
    <property type="entry name" value="HTH_RPIR"/>
    <property type="match status" value="1"/>
</dbReference>
<dbReference type="Gene3D" id="1.10.10.10">
    <property type="entry name" value="Winged helix-like DNA-binding domain superfamily/Winged helix DNA-binding domain"/>
    <property type="match status" value="1"/>
</dbReference>
<evidence type="ECO:0000313" key="7">
    <source>
        <dbReference type="Proteomes" id="UP000288028"/>
    </source>
</evidence>
<dbReference type="GO" id="GO:0003700">
    <property type="term" value="F:DNA-binding transcription factor activity"/>
    <property type="evidence" value="ECO:0007669"/>
    <property type="project" value="InterPro"/>
</dbReference>
<reference evidence="6 7" key="1">
    <citation type="submission" date="2017-05" db="EMBL/GenBank/DDBJ databases">
        <title>Vagococcus spp. assemblies.</title>
        <authorList>
            <person name="Gulvik C.A."/>
        </authorList>
    </citation>
    <scope>NUCLEOTIDE SEQUENCE [LARGE SCALE GENOMIC DNA]</scope>
    <source>
        <strain evidence="6 7">SS1714</strain>
    </source>
</reference>
<dbReference type="PROSITE" id="PS51464">
    <property type="entry name" value="SIS"/>
    <property type="match status" value="1"/>
</dbReference>
<dbReference type="Pfam" id="PF01418">
    <property type="entry name" value="HTH_6"/>
    <property type="match status" value="1"/>
</dbReference>
<feature type="domain" description="SIS" evidence="5">
    <location>
        <begin position="123"/>
        <end position="285"/>
    </location>
</feature>
<dbReference type="InterPro" id="IPR000281">
    <property type="entry name" value="HTH_RpiR"/>
</dbReference>
<dbReference type="Gene3D" id="3.40.50.10490">
    <property type="entry name" value="Glucose-6-phosphate isomerase like protein, domain 1"/>
    <property type="match status" value="1"/>
</dbReference>